<dbReference type="EMBL" id="JAUJYO010000019">
    <property type="protein sequence ID" value="KAK1287845.1"/>
    <property type="molecule type" value="Genomic_DNA"/>
</dbReference>
<keyword evidence="2" id="KW-1185">Reference proteome</keyword>
<dbReference type="AlphaFoldDB" id="A0AAV9CFX3"/>
<sequence>MGASDPSYLDMIDQLFRLQEPQPLLPPPPAPSSPDPLQYRHLLAVRDAIAVAPSSSPDIAPAHLFLLLGGLSGRGRFGYLEKCSILSSLEV</sequence>
<reference evidence="1" key="2">
    <citation type="submission" date="2023-06" db="EMBL/GenBank/DDBJ databases">
        <authorList>
            <person name="Ma L."/>
            <person name="Liu K.-W."/>
            <person name="Li Z."/>
            <person name="Hsiao Y.-Y."/>
            <person name="Qi Y."/>
            <person name="Fu T."/>
            <person name="Tang G."/>
            <person name="Zhang D."/>
            <person name="Sun W.-H."/>
            <person name="Liu D.-K."/>
            <person name="Li Y."/>
            <person name="Chen G.-Z."/>
            <person name="Liu X.-D."/>
            <person name="Liao X.-Y."/>
            <person name="Jiang Y.-T."/>
            <person name="Yu X."/>
            <person name="Hao Y."/>
            <person name="Huang J."/>
            <person name="Zhao X.-W."/>
            <person name="Ke S."/>
            <person name="Chen Y.-Y."/>
            <person name="Wu W.-L."/>
            <person name="Hsu J.-L."/>
            <person name="Lin Y.-F."/>
            <person name="Huang M.-D."/>
            <person name="Li C.-Y."/>
            <person name="Huang L."/>
            <person name="Wang Z.-W."/>
            <person name="Zhao X."/>
            <person name="Zhong W.-Y."/>
            <person name="Peng D.-H."/>
            <person name="Ahmad S."/>
            <person name="Lan S."/>
            <person name="Zhang J.-S."/>
            <person name="Tsai W.-C."/>
            <person name="Van De Peer Y."/>
            <person name="Liu Z.-J."/>
        </authorList>
    </citation>
    <scope>NUCLEOTIDE SEQUENCE</scope>
    <source>
        <strain evidence="1">CP</strain>
        <tissue evidence="1">Leaves</tissue>
    </source>
</reference>
<evidence type="ECO:0000313" key="2">
    <source>
        <dbReference type="Proteomes" id="UP001180020"/>
    </source>
</evidence>
<accession>A0AAV9CFX3</accession>
<evidence type="ECO:0000313" key="1">
    <source>
        <dbReference type="EMBL" id="KAK1287845.1"/>
    </source>
</evidence>
<gene>
    <name evidence="1" type="ORF">QJS10_CPB19g00174</name>
</gene>
<comment type="caution">
    <text evidence="1">The sequence shown here is derived from an EMBL/GenBank/DDBJ whole genome shotgun (WGS) entry which is preliminary data.</text>
</comment>
<proteinExistence type="predicted"/>
<name>A0AAV9CFX3_ACOCL</name>
<protein>
    <submittedName>
        <fullName evidence="1">Uncharacterized protein</fullName>
    </submittedName>
</protein>
<reference evidence="1" key="1">
    <citation type="journal article" date="2023" name="Nat. Commun.">
        <title>Diploid and tetraploid genomes of Acorus and the evolution of monocots.</title>
        <authorList>
            <person name="Ma L."/>
            <person name="Liu K.W."/>
            <person name="Li Z."/>
            <person name="Hsiao Y.Y."/>
            <person name="Qi Y."/>
            <person name="Fu T."/>
            <person name="Tang G.D."/>
            <person name="Zhang D."/>
            <person name="Sun W.H."/>
            <person name="Liu D.K."/>
            <person name="Li Y."/>
            <person name="Chen G.Z."/>
            <person name="Liu X.D."/>
            <person name="Liao X.Y."/>
            <person name="Jiang Y.T."/>
            <person name="Yu X."/>
            <person name="Hao Y."/>
            <person name="Huang J."/>
            <person name="Zhao X.W."/>
            <person name="Ke S."/>
            <person name="Chen Y.Y."/>
            <person name="Wu W.L."/>
            <person name="Hsu J.L."/>
            <person name="Lin Y.F."/>
            <person name="Huang M.D."/>
            <person name="Li C.Y."/>
            <person name="Huang L."/>
            <person name="Wang Z.W."/>
            <person name="Zhao X."/>
            <person name="Zhong W.Y."/>
            <person name="Peng D.H."/>
            <person name="Ahmad S."/>
            <person name="Lan S."/>
            <person name="Zhang J.S."/>
            <person name="Tsai W.C."/>
            <person name="Van de Peer Y."/>
            <person name="Liu Z.J."/>
        </authorList>
    </citation>
    <scope>NUCLEOTIDE SEQUENCE</scope>
    <source>
        <strain evidence="1">CP</strain>
    </source>
</reference>
<dbReference type="Proteomes" id="UP001180020">
    <property type="component" value="Unassembled WGS sequence"/>
</dbReference>
<organism evidence="1 2">
    <name type="scientific">Acorus calamus</name>
    <name type="common">Sweet flag</name>
    <dbReference type="NCBI Taxonomy" id="4465"/>
    <lineage>
        <taxon>Eukaryota</taxon>
        <taxon>Viridiplantae</taxon>
        <taxon>Streptophyta</taxon>
        <taxon>Embryophyta</taxon>
        <taxon>Tracheophyta</taxon>
        <taxon>Spermatophyta</taxon>
        <taxon>Magnoliopsida</taxon>
        <taxon>Liliopsida</taxon>
        <taxon>Acoraceae</taxon>
        <taxon>Acorus</taxon>
    </lineage>
</organism>